<evidence type="ECO:0000256" key="1">
    <source>
        <dbReference type="SAM" id="MobiDB-lite"/>
    </source>
</evidence>
<dbReference type="EMBL" id="HBNR01021042">
    <property type="protein sequence ID" value="CAE4574383.1"/>
    <property type="molecule type" value="Transcribed_RNA"/>
</dbReference>
<feature type="region of interest" description="Disordered" evidence="1">
    <location>
        <begin position="1"/>
        <end position="20"/>
    </location>
</feature>
<dbReference type="Pfam" id="PF00856">
    <property type="entry name" value="SET"/>
    <property type="match status" value="1"/>
</dbReference>
<dbReference type="GO" id="GO:0016279">
    <property type="term" value="F:protein-lysine N-methyltransferase activity"/>
    <property type="evidence" value="ECO:0007669"/>
    <property type="project" value="TreeGrafter"/>
</dbReference>
<feature type="domain" description="SET" evidence="2">
    <location>
        <begin position="287"/>
        <end position="531"/>
    </location>
</feature>
<dbReference type="PROSITE" id="PS50280">
    <property type="entry name" value="SET"/>
    <property type="match status" value="1"/>
</dbReference>
<proteinExistence type="predicted"/>
<dbReference type="InterPro" id="IPR046341">
    <property type="entry name" value="SET_dom_sf"/>
</dbReference>
<reference evidence="4" key="1">
    <citation type="submission" date="2021-01" db="EMBL/GenBank/DDBJ databases">
        <authorList>
            <person name="Corre E."/>
            <person name="Pelletier E."/>
            <person name="Niang G."/>
            <person name="Scheremetjew M."/>
            <person name="Finn R."/>
            <person name="Kale V."/>
            <person name="Holt S."/>
            <person name="Cochrane G."/>
            <person name="Meng A."/>
            <person name="Brown T."/>
            <person name="Cohen L."/>
        </authorList>
    </citation>
    <scope>NUCLEOTIDE SEQUENCE</scope>
    <source>
        <strain evidence="4">CCMP3105</strain>
    </source>
</reference>
<feature type="compositionally biased region" description="Low complexity" evidence="1">
    <location>
        <begin position="1"/>
        <end position="12"/>
    </location>
</feature>
<evidence type="ECO:0000313" key="4">
    <source>
        <dbReference type="EMBL" id="CAE4574383.1"/>
    </source>
</evidence>
<dbReference type="Gene3D" id="3.90.1410.10">
    <property type="entry name" value="set domain protein methyltransferase, domain 1"/>
    <property type="match status" value="1"/>
</dbReference>
<name>A0A6T0WFH7_9DINO</name>
<dbReference type="EMBL" id="HBNR01021040">
    <property type="protein sequence ID" value="CAE4574381.1"/>
    <property type="molecule type" value="Transcribed_RNA"/>
</dbReference>
<organism evidence="4">
    <name type="scientific">Alexandrium monilatum</name>
    <dbReference type="NCBI Taxonomy" id="311494"/>
    <lineage>
        <taxon>Eukaryota</taxon>
        <taxon>Sar</taxon>
        <taxon>Alveolata</taxon>
        <taxon>Dinophyceae</taxon>
        <taxon>Gonyaulacales</taxon>
        <taxon>Pyrocystaceae</taxon>
        <taxon>Alexandrium</taxon>
    </lineage>
</organism>
<feature type="compositionally biased region" description="Low complexity" evidence="1">
    <location>
        <begin position="87"/>
        <end position="101"/>
    </location>
</feature>
<gene>
    <name evidence="3" type="ORF">AMON00008_LOCUS14000</name>
    <name evidence="4" type="ORF">AMON00008_LOCUS14002</name>
</gene>
<sequence>MAECGPCGAADPAGPPAALQPTEPVAIVLPDCITPGLSKVEVDVKDGERLQLLVPKQARPGDRLVFTPKNSGAWGCSILRPESQSDPGASSAYSGSGAAPARGRRRQLEVRVPEAKQGELEVDVGGETLTLAVPECARPGDRLRLTEDEHGQWHCQLEQSQKGRSTGSRGCRPHVVGDEIFVEVPPDAKPGETRLRLSVGQANEHPLVVMVPENAIPGDELALSRKDGRWNLRIIRETEGSLNCAVSMGPHLGPRRNVTLCRVNTDPHEIFQRLATAANAAGAQCSPKLARGATPPLDALGVIVTAPVEEGEELARIPSSLHLSTEGYKERMPELYAAVMQLKRYLGGRAAEAAQAACLARLLQETWARMQEENEDAVEVESKRAGSDLVEPVWDLFARNVLSEDWDSHPYWCSIEEPVAVNELLAPSREQEYLATMAGDVMAMHDRLVAHIDSRILGPNFHVGFFLQARLCILTRVFQMNGDSALVPLNDCFNHSSDPGATWEWDAERNHMVMIAKRGHAPGEQVFISYGRRSNVLLFRTYGFTLPPQVEPNWTFIFQTNDDMPELLRHFPAKLAKTVIHLESGIVQDSLIRALNRCREEGYDPEAFLRKICEHCLQAYDQSESLQPALAALRRARAKDPKSSAWWAELSGDGSEHTLCGEGALAGWEEHALRVKMSEYLCLTAHLEVVDLVSGRLAEEQCLDGAKSARGVLAEGFDILRNGGYFSCNLDCSIPDSMIRGLT</sequence>
<dbReference type="PANTHER" id="PTHR13271">
    <property type="entry name" value="UNCHARACTERIZED PUTATIVE METHYLTRANSFERASE"/>
    <property type="match status" value="1"/>
</dbReference>
<evidence type="ECO:0000259" key="2">
    <source>
        <dbReference type="PROSITE" id="PS50280"/>
    </source>
</evidence>
<feature type="region of interest" description="Disordered" evidence="1">
    <location>
        <begin position="77"/>
        <end position="106"/>
    </location>
</feature>
<dbReference type="InterPro" id="IPR001214">
    <property type="entry name" value="SET_dom"/>
</dbReference>
<dbReference type="AlphaFoldDB" id="A0A6T0WFH7"/>
<dbReference type="CDD" id="cd10527">
    <property type="entry name" value="SET_LSMT"/>
    <property type="match status" value="1"/>
</dbReference>
<accession>A0A6T0WFH7</accession>
<evidence type="ECO:0000313" key="3">
    <source>
        <dbReference type="EMBL" id="CAE4574381.1"/>
    </source>
</evidence>
<dbReference type="SUPFAM" id="SSF82199">
    <property type="entry name" value="SET domain"/>
    <property type="match status" value="1"/>
</dbReference>
<protein>
    <recommendedName>
        <fullName evidence="2">SET domain-containing protein</fullName>
    </recommendedName>
</protein>
<dbReference type="InterPro" id="IPR050600">
    <property type="entry name" value="SETD3_SETD6_MTase"/>
</dbReference>